<name>A0A0C9UQ92_SPHS4</name>
<keyword evidence="2" id="KW-1185">Reference proteome</keyword>
<sequence>MAKHTLYYQRICAIRQHHLYLTYTRVLFPNTVHKIPQLPLVLHYFKRDDPQRFRRNLRVAPDTFDVLLPWIETHPVFESRGPLPQLPVAHQLAIALFRFGHFGNSASVESVAQWAGVAAGTVVNCTRRVIIAVLEVHDQVICWPTEEREEAKSWVEIVSCPAWRGGYCFVDGTLVPLAEKPGFHGEAYFDQKSNYSLNIQVCPCFYFIDASDIYYSVDHITQPAHYRLCYWTHRQYT</sequence>
<dbReference type="Proteomes" id="UP000054279">
    <property type="component" value="Unassembled WGS sequence"/>
</dbReference>
<protein>
    <recommendedName>
        <fullName evidence="3">DDE Tnp4 domain-containing protein</fullName>
    </recommendedName>
</protein>
<dbReference type="AlphaFoldDB" id="A0A0C9UQ92"/>
<dbReference type="OrthoDB" id="2641813at2759"/>
<reference evidence="1 2" key="1">
    <citation type="submission" date="2014-06" db="EMBL/GenBank/DDBJ databases">
        <title>Evolutionary Origins and Diversification of the Mycorrhizal Mutualists.</title>
        <authorList>
            <consortium name="DOE Joint Genome Institute"/>
            <consortium name="Mycorrhizal Genomics Consortium"/>
            <person name="Kohler A."/>
            <person name="Kuo A."/>
            <person name="Nagy L.G."/>
            <person name="Floudas D."/>
            <person name="Copeland A."/>
            <person name="Barry K.W."/>
            <person name="Cichocki N."/>
            <person name="Veneault-Fourrey C."/>
            <person name="LaButti K."/>
            <person name="Lindquist E.A."/>
            <person name="Lipzen A."/>
            <person name="Lundell T."/>
            <person name="Morin E."/>
            <person name="Murat C."/>
            <person name="Riley R."/>
            <person name="Ohm R."/>
            <person name="Sun H."/>
            <person name="Tunlid A."/>
            <person name="Henrissat B."/>
            <person name="Grigoriev I.V."/>
            <person name="Hibbett D.S."/>
            <person name="Martin F."/>
        </authorList>
    </citation>
    <scope>NUCLEOTIDE SEQUENCE [LARGE SCALE GENOMIC DNA]</scope>
    <source>
        <strain evidence="1 2">SS14</strain>
    </source>
</reference>
<evidence type="ECO:0000313" key="2">
    <source>
        <dbReference type="Proteomes" id="UP000054279"/>
    </source>
</evidence>
<proteinExistence type="predicted"/>
<dbReference type="HOGENOM" id="CLU_018552_1_3_1"/>
<evidence type="ECO:0008006" key="3">
    <source>
        <dbReference type="Google" id="ProtNLM"/>
    </source>
</evidence>
<evidence type="ECO:0000313" key="1">
    <source>
        <dbReference type="EMBL" id="KIJ31237.1"/>
    </source>
</evidence>
<gene>
    <name evidence="1" type="ORF">M422DRAFT_186223</name>
</gene>
<dbReference type="EMBL" id="KN837245">
    <property type="protein sequence ID" value="KIJ31237.1"/>
    <property type="molecule type" value="Genomic_DNA"/>
</dbReference>
<accession>A0A0C9UQ92</accession>
<organism evidence="1 2">
    <name type="scientific">Sphaerobolus stellatus (strain SS14)</name>
    <dbReference type="NCBI Taxonomy" id="990650"/>
    <lineage>
        <taxon>Eukaryota</taxon>
        <taxon>Fungi</taxon>
        <taxon>Dikarya</taxon>
        <taxon>Basidiomycota</taxon>
        <taxon>Agaricomycotina</taxon>
        <taxon>Agaricomycetes</taxon>
        <taxon>Phallomycetidae</taxon>
        <taxon>Geastrales</taxon>
        <taxon>Sphaerobolaceae</taxon>
        <taxon>Sphaerobolus</taxon>
    </lineage>
</organism>